<proteinExistence type="predicted"/>
<evidence type="ECO:0000313" key="1">
    <source>
        <dbReference type="EMBL" id="KUF18871.1"/>
    </source>
</evidence>
<comment type="caution">
    <text evidence="1">The sequence shown here is derived from an EMBL/GenBank/DDBJ whole genome shotgun (WGS) entry which is preliminary data.</text>
</comment>
<keyword evidence="2" id="KW-1185">Reference proteome</keyword>
<dbReference type="Proteomes" id="UP000054804">
    <property type="component" value="Unassembled WGS sequence"/>
</dbReference>
<dbReference type="AlphaFoldDB" id="A0A0W7X814"/>
<accession>A0A0W7X814</accession>
<evidence type="ECO:0000313" key="2">
    <source>
        <dbReference type="Proteomes" id="UP000054804"/>
    </source>
</evidence>
<name>A0A0W7X814_9ACTN</name>
<protein>
    <recommendedName>
        <fullName evidence="3">Phage head-tail adapter protein</fullName>
    </recommendedName>
</protein>
<gene>
    <name evidence="1" type="ORF">AT728_07505</name>
</gene>
<dbReference type="OrthoDB" id="4228506at2"/>
<sequence length="118" mass="12597">MSLFSQIFNETIEIERPGPPVRDSTGSVVPGPSTRFSVEYCAVIPPYGVTIGSSTETHDASTTVETRRVLFAPLGTDVCPADRVLRANGERWEVVGRPNVLGATSLAHVEAALKEVTG</sequence>
<reference evidence="1 2" key="1">
    <citation type="submission" date="2015-12" db="EMBL/GenBank/DDBJ databases">
        <title>Draft genome sequence of Streptomyces silvensis ATCC 53525, a producer of novel hormone antagonists.</title>
        <authorList>
            <person name="Johnston C.W."/>
            <person name="Li Y."/>
            <person name="Magarvey N.A."/>
        </authorList>
    </citation>
    <scope>NUCLEOTIDE SEQUENCE [LARGE SCALE GENOMIC DNA]</scope>
    <source>
        <strain evidence="1 2">ATCC 53525</strain>
    </source>
</reference>
<dbReference type="EMBL" id="LOCL01000029">
    <property type="protein sequence ID" value="KUF18871.1"/>
    <property type="molecule type" value="Genomic_DNA"/>
</dbReference>
<evidence type="ECO:0008006" key="3">
    <source>
        <dbReference type="Google" id="ProtNLM"/>
    </source>
</evidence>
<dbReference type="RefSeq" id="WP_058847031.1">
    <property type="nucleotide sequence ID" value="NZ_LOCL01000029.1"/>
</dbReference>
<organism evidence="1 2">
    <name type="scientific">Streptomyces silvensis</name>
    <dbReference type="NCBI Taxonomy" id="1765722"/>
    <lineage>
        <taxon>Bacteria</taxon>
        <taxon>Bacillati</taxon>
        <taxon>Actinomycetota</taxon>
        <taxon>Actinomycetes</taxon>
        <taxon>Kitasatosporales</taxon>
        <taxon>Streptomycetaceae</taxon>
        <taxon>Streptomyces</taxon>
    </lineage>
</organism>
<dbReference type="STRING" id="1765722.AT728_07505"/>